<organism evidence="1 2">
    <name type="scientific">Heterorhabditis bacteriophora</name>
    <name type="common">Entomopathogenic nematode worm</name>
    <dbReference type="NCBI Taxonomy" id="37862"/>
    <lineage>
        <taxon>Eukaryota</taxon>
        <taxon>Metazoa</taxon>
        <taxon>Ecdysozoa</taxon>
        <taxon>Nematoda</taxon>
        <taxon>Chromadorea</taxon>
        <taxon>Rhabditida</taxon>
        <taxon>Rhabditina</taxon>
        <taxon>Rhabditomorpha</taxon>
        <taxon>Strongyloidea</taxon>
        <taxon>Heterorhabditidae</taxon>
        <taxon>Heterorhabditis</taxon>
    </lineage>
</organism>
<sequence>MDRQTRTKIEAFHEKILDHRSDCFLQKIRQMNFSSLLIPILQIVHLQTIPNFESQMHYNSRCHVYHCREPISGVGQLFSSSAVKETCKRLGIDMIIRGHQVHIYSTYQGYRRVSEESLGRSGE</sequence>
<dbReference type="SUPFAM" id="SSF56300">
    <property type="entry name" value="Metallo-dependent phosphatases"/>
    <property type="match status" value="1"/>
</dbReference>
<accession>A0A1I7WQ13</accession>
<keyword evidence="1" id="KW-1185">Reference proteome</keyword>
<name>A0A1I7WQ13_HETBA</name>
<proteinExistence type="predicted"/>
<dbReference type="Gene3D" id="3.60.21.10">
    <property type="match status" value="1"/>
</dbReference>
<reference evidence="2" key="1">
    <citation type="submission" date="2016-11" db="UniProtKB">
        <authorList>
            <consortium name="WormBaseParasite"/>
        </authorList>
    </citation>
    <scope>IDENTIFICATION</scope>
</reference>
<dbReference type="AlphaFoldDB" id="A0A1I7WQ13"/>
<evidence type="ECO:0000313" key="2">
    <source>
        <dbReference type="WBParaSite" id="Hba_07235"/>
    </source>
</evidence>
<evidence type="ECO:0000313" key="1">
    <source>
        <dbReference type="Proteomes" id="UP000095283"/>
    </source>
</evidence>
<dbReference type="Proteomes" id="UP000095283">
    <property type="component" value="Unplaced"/>
</dbReference>
<dbReference type="WBParaSite" id="Hba_07235">
    <property type="protein sequence ID" value="Hba_07235"/>
    <property type="gene ID" value="Hba_07235"/>
</dbReference>
<protein>
    <submittedName>
        <fullName evidence="2">Metallophos domain-containing protein</fullName>
    </submittedName>
</protein>
<dbReference type="InterPro" id="IPR029052">
    <property type="entry name" value="Metallo-depent_PP-like"/>
</dbReference>